<dbReference type="InterPro" id="IPR001173">
    <property type="entry name" value="Glyco_trans_2-like"/>
</dbReference>
<dbReference type="AlphaFoldDB" id="A0A075GF98"/>
<feature type="transmembrane region" description="Helical" evidence="1">
    <location>
        <begin position="316"/>
        <end position="340"/>
    </location>
</feature>
<keyword evidence="1" id="KW-1133">Transmembrane helix</keyword>
<protein>
    <submittedName>
        <fullName evidence="3">Succinoglycan biosynthesis protein ExoA</fullName>
    </submittedName>
</protein>
<keyword evidence="1" id="KW-0812">Transmembrane</keyword>
<feature type="transmembrane region" description="Helical" evidence="1">
    <location>
        <begin position="293"/>
        <end position="310"/>
    </location>
</feature>
<feature type="transmembrane region" description="Helical" evidence="1">
    <location>
        <begin position="264"/>
        <end position="286"/>
    </location>
</feature>
<dbReference type="InterPro" id="IPR029044">
    <property type="entry name" value="Nucleotide-diphossugar_trans"/>
</dbReference>
<keyword evidence="1" id="KW-0472">Membrane</keyword>
<dbReference type="PANTHER" id="PTHR22916:SF64">
    <property type="entry name" value="TRANSFERASE, PUTATIVE-RELATED"/>
    <property type="match status" value="1"/>
</dbReference>
<sequence length="352" mass="39323">MAEPYVVTVVPTFQEADHIERCLLSLMAQTWPAEQHLIHVVDGGSGDGTREIIAELAKKSAVEGGPEILLLDNPNRFVADARNLSLEQLPDEATHVLEMIGHVWVPPKHIESRMNEFDELEDELGDDGKKIAGIGTLVKESDQPLKMIGRWVEATLQNPLASGRGQFAQFTGCQRTTIPPFTLYRRAALDAVGGWNPEFITTQDSELNMRLDGQGWSLWRSDASYCHMAKRTSVVGWLRFGHRYGFWRTKHIRQTPQRASILEFLPWIGLLTTLALCWSGCMVGGYPAWQIPIAAYTVVLLLHGLLESFTRSQPSLIVGVPIMLLLLHTTFSIGLLDGLFRKGRASRDRVTS</sequence>
<feature type="domain" description="Glycosyltransferase 2-like" evidence="2">
    <location>
        <begin position="9"/>
        <end position="123"/>
    </location>
</feature>
<accession>A0A075GF98</accession>
<name>A0A075GF98_9EURY</name>
<proteinExistence type="predicted"/>
<evidence type="ECO:0000256" key="1">
    <source>
        <dbReference type="SAM" id="Phobius"/>
    </source>
</evidence>
<evidence type="ECO:0000313" key="3">
    <source>
        <dbReference type="EMBL" id="AIF02731.1"/>
    </source>
</evidence>
<reference evidence="3" key="1">
    <citation type="journal article" date="2014" name="Genome Biol. Evol.">
        <title>Pangenome evidence for extensive interdomain horizontal transfer affecting lineage core and shell genes in uncultured planktonic thaumarchaeota and euryarchaeota.</title>
        <authorList>
            <person name="Deschamps P."/>
            <person name="Zivanovic Y."/>
            <person name="Moreira D."/>
            <person name="Rodriguez-Valera F."/>
            <person name="Lopez-Garcia P."/>
        </authorList>
    </citation>
    <scope>NUCLEOTIDE SEQUENCE</scope>
</reference>
<evidence type="ECO:0000259" key="2">
    <source>
        <dbReference type="Pfam" id="PF00535"/>
    </source>
</evidence>
<dbReference type="EMBL" id="KF900659">
    <property type="protein sequence ID" value="AIF02731.1"/>
    <property type="molecule type" value="Genomic_DNA"/>
</dbReference>
<dbReference type="Gene3D" id="3.90.550.10">
    <property type="entry name" value="Spore Coat Polysaccharide Biosynthesis Protein SpsA, Chain A"/>
    <property type="match status" value="1"/>
</dbReference>
<dbReference type="SUPFAM" id="SSF53448">
    <property type="entry name" value="Nucleotide-diphospho-sugar transferases"/>
    <property type="match status" value="1"/>
</dbReference>
<dbReference type="PANTHER" id="PTHR22916">
    <property type="entry name" value="GLYCOSYLTRANSFERASE"/>
    <property type="match status" value="1"/>
</dbReference>
<dbReference type="Pfam" id="PF00535">
    <property type="entry name" value="Glycos_transf_2"/>
    <property type="match status" value="1"/>
</dbReference>
<organism evidence="3">
    <name type="scientific">uncultured marine group II/III euryarchaeote KM3_159_H12</name>
    <dbReference type="NCBI Taxonomy" id="1457909"/>
    <lineage>
        <taxon>Archaea</taxon>
        <taxon>Methanobacteriati</taxon>
        <taxon>Methanobacteriota</taxon>
        <taxon>environmental samples</taxon>
    </lineage>
</organism>